<accession>A0A0W8FKY1</accession>
<dbReference type="EMBL" id="LNQE01001054">
    <property type="protein sequence ID" value="KUG21531.1"/>
    <property type="molecule type" value="Genomic_DNA"/>
</dbReference>
<organism evidence="1">
    <name type="scientific">hydrocarbon metagenome</name>
    <dbReference type="NCBI Taxonomy" id="938273"/>
    <lineage>
        <taxon>unclassified sequences</taxon>
        <taxon>metagenomes</taxon>
        <taxon>ecological metagenomes</taxon>
    </lineage>
</organism>
<sequence length="44" mass="4979">MIARLVAPREGAWIETRFPVVVSIPNDVAPREGAWIETILNYIN</sequence>
<comment type="caution">
    <text evidence="1">The sequence shown here is derived from an EMBL/GenBank/DDBJ whole genome shotgun (WGS) entry which is preliminary data.</text>
</comment>
<evidence type="ECO:0000313" key="1">
    <source>
        <dbReference type="EMBL" id="KUG21531.1"/>
    </source>
</evidence>
<dbReference type="AlphaFoldDB" id="A0A0W8FKY1"/>
<protein>
    <submittedName>
        <fullName evidence="1">Uncharacterized protein</fullName>
    </submittedName>
</protein>
<proteinExistence type="predicted"/>
<gene>
    <name evidence="1" type="ORF">ASZ90_008712</name>
</gene>
<reference evidence="1" key="1">
    <citation type="journal article" date="2015" name="Proc. Natl. Acad. Sci. U.S.A.">
        <title>Networks of energetic and metabolic interactions define dynamics in microbial communities.</title>
        <authorList>
            <person name="Embree M."/>
            <person name="Liu J.K."/>
            <person name="Al-Bassam M.M."/>
            <person name="Zengler K."/>
        </authorList>
    </citation>
    <scope>NUCLEOTIDE SEQUENCE</scope>
</reference>
<name>A0A0W8FKY1_9ZZZZ</name>